<comment type="subcellular location">
    <subcellularLocation>
        <location evidence="1">Endoplasmic reticulum membrane</location>
        <topology evidence="1">Multi-pass membrane protein</topology>
    </subcellularLocation>
</comment>
<dbReference type="GO" id="GO:0000009">
    <property type="term" value="F:alpha-1,6-mannosyltransferase activity"/>
    <property type="evidence" value="ECO:0007669"/>
    <property type="project" value="InterPro"/>
</dbReference>
<sequence length="402" mass="44073">MEYLKETTKREGITFVLLVYGASRLLYLAAGSVLAGVVPISRFQTVTMDVPFGRMGLWSHWDGEHYVALAAGGYLRPPEQVSPAFFPLYPLLMRSFAELFGGPVSWGALSVWGTLISLIALPFALFFVYRIAEDGWDTGVARGAVLALALFPTTFFLNAAYTESLFLALSAGSLWAARVRKDLLLACLLAGLATATRNVGVFLLAPLAYEWFRNRDLYNWRGVYLALAPSGLAAYATYLWLRFGDPLLFYTDQQKWGREPAGPLATAARAWQSAVEGSGRLLDPALWSNPSLAGFADHLSQARDLYNLLFFVFALAVLLAGLRDLPPDLALYAFLLVLPAALFGTPQSPLMGAPRYVLVAFPLFIVLGLLAKNRPVFLAGLAFSTLLSLVFCALFVTWRFVA</sequence>
<evidence type="ECO:0000256" key="5">
    <source>
        <dbReference type="ARBA" id="ARBA00022679"/>
    </source>
</evidence>
<dbReference type="InterPro" id="IPR007315">
    <property type="entry name" value="PIG-V/Gpi18"/>
</dbReference>
<evidence type="ECO:0000256" key="1">
    <source>
        <dbReference type="ARBA" id="ARBA00004477"/>
    </source>
</evidence>
<feature type="transmembrane region" description="Helical" evidence="10">
    <location>
        <begin position="221"/>
        <end position="241"/>
    </location>
</feature>
<evidence type="ECO:0000313" key="12">
    <source>
        <dbReference type="Proteomes" id="UP000501452"/>
    </source>
</evidence>
<keyword evidence="7" id="KW-0256">Endoplasmic reticulum</keyword>
<feature type="transmembrane region" description="Helical" evidence="10">
    <location>
        <begin position="329"/>
        <end position="347"/>
    </location>
</feature>
<organism evidence="11 12">
    <name type="scientific">Rubrobacter tropicus</name>
    <dbReference type="NCBI Taxonomy" id="2653851"/>
    <lineage>
        <taxon>Bacteria</taxon>
        <taxon>Bacillati</taxon>
        <taxon>Actinomycetota</taxon>
        <taxon>Rubrobacteria</taxon>
        <taxon>Rubrobacterales</taxon>
        <taxon>Rubrobacteraceae</taxon>
        <taxon>Rubrobacter</taxon>
    </lineage>
</organism>
<feature type="transmembrane region" description="Helical" evidence="10">
    <location>
        <begin position="378"/>
        <end position="401"/>
    </location>
</feature>
<dbReference type="Pfam" id="PF04188">
    <property type="entry name" value="Mannosyl_trans2"/>
    <property type="match status" value="1"/>
</dbReference>
<evidence type="ECO:0000256" key="4">
    <source>
        <dbReference type="ARBA" id="ARBA00022676"/>
    </source>
</evidence>
<dbReference type="GO" id="GO:0031501">
    <property type="term" value="C:mannosyltransferase complex"/>
    <property type="evidence" value="ECO:0007669"/>
    <property type="project" value="TreeGrafter"/>
</dbReference>
<feature type="transmembrane region" description="Helical" evidence="10">
    <location>
        <begin position="12"/>
        <end position="38"/>
    </location>
</feature>
<evidence type="ECO:0000256" key="6">
    <source>
        <dbReference type="ARBA" id="ARBA00022692"/>
    </source>
</evidence>
<protein>
    <recommendedName>
        <fullName evidence="13">Glycosyltransferase RgtA/B/C/D-like domain-containing protein</fullName>
    </recommendedName>
</protein>
<dbReference type="GO" id="GO:0004376">
    <property type="term" value="F:GPI mannosyltransferase activity"/>
    <property type="evidence" value="ECO:0007669"/>
    <property type="project" value="InterPro"/>
</dbReference>
<reference evidence="11 12" key="1">
    <citation type="submission" date="2019-10" db="EMBL/GenBank/DDBJ databases">
        <title>Rubrobacter sp nov SCSIO 52090 isolated from a deep-sea sediment in the South China Sea.</title>
        <authorList>
            <person name="Chen R.W."/>
        </authorList>
    </citation>
    <scope>NUCLEOTIDE SEQUENCE [LARGE SCALE GENOMIC DNA]</scope>
    <source>
        <strain evidence="11 12">SCSIO 52909</strain>
    </source>
</reference>
<evidence type="ECO:0008006" key="13">
    <source>
        <dbReference type="Google" id="ProtNLM"/>
    </source>
</evidence>
<name>A0A6G8Q4L4_9ACTN</name>
<evidence type="ECO:0000256" key="10">
    <source>
        <dbReference type="SAM" id="Phobius"/>
    </source>
</evidence>
<keyword evidence="12" id="KW-1185">Reference proteome</keyword>
<feature type="transmembrane region" description="Helical" evidence="10">
    <location>
        <begin position="305"/>
        <end position="322"/>
    </location>
</feature>
<dbReference type="RefSeq" id="WP_166172718.1">
    <property type="nucleotide sequence ID" value="NZ_CP045119.1"/>
</dbReference>
<evidence type="ECO:0000256" key="9">
    <source>
        <dbReference type="ARBA" id="ARBA00023136"/>
    </source>
</evidence>
<feature type="transmembrane region" description="Helical" evidence="10">
    <location>
        <begin position="144"/>
        <end position="177"/>
    </location>
</feature>
<feature type="transmembrane region" description="Helical" evidence="10">
    <location>
        <begin position="183"/>
        <end position="209"/>
    </location>
</feature>
<evidence type="ECO:0000256" key="3">
    <source>
        <dbReference type="ARBA" id="ARBA00022502"/>
    </source>
</evidence>
<feature type="transmembrane region" description="Helical" evidence="10">
    <location>
        <begin position="109"/>
        <end position="132"/>
    </location>
</feature>
<keyword evidence="5" id="KW-0808">Transferase</keyword>
<evidence type="ECO:0000313" key="11">
    <source>
        <dbReference type="EMBL" id="QIN81390.1"/>
    </source>
</evidence>
<dbReference type="PANTHER" id="PTHR12468:SF2">
    <property type="entry name" value="GPI MANNOSYLTRANSFERASE 2"/>
    <property type="match status" value="1"/>
</dbReference>
<accession>A0A6G8Q4L4</accession>
<keyword evidence="4" id="KW-0328">Glycosyltransferase</keyword>
<dbReference type="GO" id="GO:0016020">
    <property type="term" value="C:membrane"/>
    <property type="evidence" value="ECO:0007669"/>
    <property type="project" value="GOC"/>
</dbReference>
<keyword evidence="9 10" id="KW-0472">Membrane</keyword>
<keyword evidence="6 10" id="KW-0812">Transmembrane</keyword>
<dbReference type="AlphaFoldDB" id="A0A6G8Q4L4"/>
<keyword evidence="3" id="KW-0337">GPI-anchor biosynthesis</keyword>
<dbReference type="PANTHER" id="PTHR12468">
    <property type="entry name" value="GPI MANNOSYLTRANSFERASE 2"/>
    <property type="match status" value="1"/>
</dbReference>
<evidence type="ECO:0000256" key="2">
    <source>
        <dbReference type="ARBA" id="ARBA00004687"/>
    </source>
</evidence>
<dbReference type="GO" id="GO:0006506">
    <property type="term" value="P:GPI anchor biosynthetic process"/>
    <property type="evidence" value="ECO:0007669"/>
    <property type="project" value="UniProtKB-UniPathway"/>
</dbReference>
<dbReference type="Proteomes" id="UP000501452">
    <property type="component" value="Chromosome"/>
</dbReference>
<dbReference type="KEGG" id="rub:GBA63_01180"/>
<feature type="transmembrane region" description="Helical" evidence="10">
    <location>
        <begin position="353"/>
        <end position="371"/>
    </location>
</feature>
<dbReference type="EMBL" id="CP045119">
    <property type="protein sequence ID" value="QIN81390.1"/>
    <property type="molecule type" value="Genomic_DNA"/>
</dbReference>
<dbReference type="UniPathway" id="UPA00196"/>
<gene>
    <name evidence="11" type="ORF">GBA63_01180</name>
</gene>
<proteinExistence type="predicted"/>
<keyword evidence="8 10" id="KW-1133">Transmembrane helix</keyword>
<evidence type="ECO:0000256" key="7">
    <source>
        <dbReference type="ARBA" id="ARBA00022824"/>
    </source>
</evidence>
<comment type="pathway">
    <text evidence="2">Glycolipid biosynthesis; glycosylphosphatidylinositol-anchor biosynthesis.</text>
</comment>
<evidence type="ECO:0000256" key="8">
    <source>
        <dbReference type="ARBA" id="ARBA00022989"/>
    </source>
</evidence>